<name>A0ACB8Z7A0_9ASTR</name>
<protein>
    <submittedName>
        <fullName evidence="1">Uncharacterized protein</fullName>
    </submittedName>
</protein>
<reference evidence="2" key="1">
    <citation type="journal article" date="2022" name="Mol. Ecol. Resour.">
        <title>The genomes of chicory, endive, great burdock and yacon provide insights into Asteraceae palaeo-polyploidization history and plant inulin production.</title>
        <authorList>
            <person name="Fan W."/>
            <person name="Wang S."/>
            <person name="Wang H."/>
            <person name="Wang A."/>
            <person name="Jiang F."/>
            <person name="Liu H."/>
            <person name="Zhao H."/>
            <person name="Xu D."/>
            <person name="Zhang Y."/>
        </authorList>
    </citation>
    <scope>NUCLEOTIDE SEQUENCE [LARGE SCALE GENOMIC DNA]</scope>
    <source>
        <strain evidence="2">cv. Yunnan</strain>
    </source>
</reference>
<accession>A0ACB8Z7A0</accession>
<organism evidence="1 2">
    <name type="scientific">Smallanthus sonchifolius</name>
    <dbReference type="NCBI Taxonomy" id="185202"/>
    <lineage>
        <taxon>Eukaryota</taxon>
        <taxon>Viridiplantae</taxon>
        <taxon>Streptophyta</taxon>
        <taxon>Embryophyta</taxon>
        <taxon>Tracheophyta</taxon>
        <taxon>Spermatophyta</taxon>
        <taxon>Magnoliopsida</taxon>
        <taxon>eudicotyledons</taxon>
        <taxon>Gunneridae</taxon>
        <taxon>Pentapetalae</taxon>
        <taxon>asterids</taxon>
        <taxon>campanulids</taxon>
        <taxon>Asterales</taxon>
        <taxon>Asteraceae</taxon>
        <taxon>Asteroideae</taxon>
        <taxon>Heliantheae alliance</taxon>
        <taxon>Millerieae</taxon>
        <taxon>Smallanthus</taxon>
    </lineage>
</organism>
<sequence>MEVDGKFNIADIFPVLKPLDPQNIRSQAKAAYDWFDKVTDGYSIESRSLRGLDLFLAGTETSSNTTEWAMTELLLNPDMFSKCLTKPKPKLNSVNIVPKNTQIMVNAWAIARDPRYWENPTMFKPERFLENELHYKGQHFEFIPFGSGRRMCPGIPLAHRVVSLMVASFVYHFDWKLPHAREEMDMNDIFGLTLLRATPLVATPIPVITNA</sequence>
<evidence type="ECO:0000313" key="2">
    <source>
        <dbReference type="Proteomes" id="UP001056120"/>
    </source>
</evidence>
<dbReference type="Proteomes" id="UP001056120">
    <property type="component" value="Linkage Group LG26"/>
</dbReference>
<keyword evidence="2" id="KW-1185">Reference proteome</keyword>
<proteinExistence type="predicted"/>
<reference evidence="1 2" key="2">
    <citation type="journal article" date="2022" name="Mol. Ecol. Resour.">
        <title>The genomes of chicory, endive, great burdock and yacon provide insights into Asteraceae paleo-polyploidization history and plant inulin production.</title>
        <authorList>
            <person name="Fan W."/>
            <person name="Wang S."/>
            <person name="Wang H."/>
            <person name="Wang A."/>
            <person name="Jiang F."/>
            <person name="Liu H."/>
            <person name="Zhao H."/>
            <person name="Xu D."/>
            <person name="Zhang Y."/>
        </authorList>
    </citation>
    <scope>NUCLEOTIDE SEQUENCE [LARGE SCALE GENOMIC DNA]</scope>
    <source>
        <strain evidence="2">cv. Yunnan</strain>
        <tissue evidence="1">Leaves</tissue>
    </source>
</reference>
<dbReference type="EMBL" id="CM042043">
    <property type="protein sequence ID" value="KAI3693575.1"/>
    <property type="molecule type" value="Genomic_DNA"/>
</dbReference>
<gene>
    <name evidence="1" type="ORF">L1987_76522</name>
</gene>
<comment type="caution">
    <text evidence="1">The sequence shown here is derived from an EMBL/GenBank/DDBJ whole genome shotgun (WGS) entry which is preliminary data.</text>
</comment>
<evidence type="ECO:0000313" key="1">
    <source>
        <dbReference type="EMBL" id="KAI3693575.1"/>
    </source>
</evidence>